<feature type="region of interest" description="Disordered" evidence="3">
    <location>
        <begin position="88"/>
        <end position="107"/>
    </location>
</feature>
<gene>
    <name evidence="4" type="ORF">CDG60_04665</name>
    <name evidence="5" type="ORF">QR674_13210</name>
</gene>
<dbReference type="PANTHER" id="PTHR37483:SF1">
    <property type="entry name" value="UPF0125 PROTEIN RATB"/>
    <property type="match status" value="1"/>
</dbReference>
<dbReference type="EMBL" id="JASVDY010000005">
    <property type="protein sequence ID" value="MDV2469938.1"/>
    <property type="molecule type" value="Genomic_DNA"/>
</dbReference>
<dbReference type="EMBL" id="CP032134">
    <property type="protein sequence ID" value="AXY55936.1"/>
    <property type="molecule type" value="Genomic_DNA"/>
</dbReference>
<dbReference type="InterPro" id="IPR005346">
    <property type="entry name" value="RnfH"/>
</dbReference>
<dbReference type="Pfam" id="PF03658">
    <property type="entry name" value="Ub-RnfH"/>
    <property type="match status" value="1"/>
</dbReference>
<dbReference type="Gene3D" id="3.10.20.280">
    <property type="entry name" value="RnfH-like"/>
    <property type="match status" value="1"/>
</dbReference>
<dbReference type="AlphaFoldDB" id="A0A3B7LTB1"/>
<evidence type="ECO:0000256" key="1">
    <source>
        <dbReference type="ARBA" id="ARBA00010645"/>
    </source>
</evidence>
<organism evidence="4 6">
    <name type="scientific">Acinetobacter chinensis</name>
    <dbReference type="NCBI Taxonomy" id="2004650"/>
    <lineage>
        <taxon>Bacteria</taxon>
        <taxon>Pseudomonadati</taxon>
        <taxon>Pseudomonadota</taxon>
        <taxon>Gammaproteobacteria</taxon>
        <taxon>Moraxellales</taxon>
        <taxon>Moraxellaceae</taxon>
        <taxon>Acinetobacter</taxon>
    </lineage>
</organism>
<evidence type="ECO:0000313" key="7">
    <source>
        <dbReference type="Proteomes" id="UP001278188"/>
    </source>
</evidence>
<dbReference type="InterPro" id="IPR037021">
    <property type="entry name" value="RnfH_sf"/>
</dbReference>
<reference evidence="5 7" key="3">
    <citation type="submission" date="2023-06" db="EMBL/GenBank/DDBJ databases">
        <title>Genomic Analysis of Acinetobacter Strains Recovered from South Australian Aquatic Samples provides Insights into the Circulation of Antibiotic Resistance determinants in the Environment.</title>
        <authorList>
            <person name="Tobin L."/>
            <person name="Jarocki V.M."/>
            <person name="Kenyon J."/>
            <person name="Drigo B."/>
            <person name="Donner E."/>
            <person name="Djordjevic S.P."/>
            <person name="Hamidian M."/>
        </authorList>
    </citation>
    <scope>NUCLEOTIDE SEQUENCE [LARGE SCALE GENOMIC DNA]</scope>
    <source>
        <strain evidence="5 7">SAAc652</strain>
    </source>
</reference>
<evidence type="ECO:0000256" key="3">
    <source>
        <dbReference type="SAM" id="MobiDB-lite"/>
    </source>
</evidence>
<evidence type="ECO:0000313" key="5">
    <source>
        <dbReference type="EMBL" id="MDV2469938.1"/>
    </source>
</evidence>
<evidence type="ECO:0000256" key="2">
    <source>
        <dbReference type="HAMAP-Rule" id="MF_00460"/>
    </source>
</evidence>
<dbReference type="KEGG" id="achi:CDG60_04665"/>
<reference evidence="6" key="1">
    <citation type="submission" date="2018-09" db="EMBL/GenBank/DDBJ databases">
        <title>The complete genome of Acinetobacter sp. strain WCHAc010005.</title>
        <authorList>
            <person name="Hu Y."/>
            <person name="Long H."/>
            <person name="Feng Y."/>
            <person name="Zong Z."/>
        </authorList>
    </citation>
    <scope>NUCLEOTIDE SEQUENCE [LARGE SCALE GENOMIC DNA]</scope>
    <source>
        <strain evidence="6">WCHAc010005</strain>
    </source>
</reference>
<evidence type="ECO:0000313" key="4">
    <source>
        <dbReference type="EMBL" id="AXY55936.1"/>
    </source>
</evidence>
<reference evidence="4" key="2">
    <citation type="journal article" date="2019" name="J. Microbiol.">
        <title>Acinetobacter chinensis, a novel Acinetobacter species, carrying blaNDM-1, recovered from hospital sewage.</title>
        <authorList>
            <person name="Hu Y."/>
            <person name="Feng Y."/>
            <person name="Qin J."/>
            <person name="Zhang X."/>
            <person name="Zong Z."/>
        </authorList>
    </citation>
    <scope>NUCLEOTIDE SEQUENCE</scope>
    <source>
        <strain evidence="4">WCHAc010005</strain>
    </source>
</reference>
<evidence type="ECO:0000313" key="6">
    <source>
        <dbReference type="Proteomes" id="UP000263753"/>
    </source>
</evidence>
<accession>A0A3B7LTB1</accession>
<dbReference type="InterPro" id="IPR016155">
    <property type="entry name" value="Mopterin_synth/thiamin_S_b"/>
</dbReference>
<name>A0A3B7LTB1_9GAMM</name>
<dbReference type="PANTHER" id="PTHR37483">
    <property type="entry name" value="UPF0125 PROTEIN RATB"/>
    <property type="match status" value="1"/>
</dbReference>
<dbReference type="Proteomes" id="UP000263753">
    <property type="component" value="Chromosome"/>
</dbReference>
<sequence length="107" mass="12234">MSEPLNVWVAYAAPQQQFLISVPFVAGMTAMDAVEQSGIREQTELPEPLKLGIFGVRLQELSQQLNAGDRVEIYRNLTINPKDIRRKRAEKHPVGRFEKGNRFKQLK</sequence>
<dbReference type="HAMAP" id="MF_00460">
    <property type="entry name" value="UPF0125_RnfH"/>
    <property type="match status" value="1"/>
</dbReference>
<dbReference type="Proteomes" id="UP001278188">
    <property type="component" value="Unassembled WGS sequence"/>
</dbReference>
<dbReference type="RefSeq" id="WP_087513383.1">
    <property type="nucleotide sequence ID" value="NZ_CP032134.1"/>
</dbReference>
<dbReference type="SUPFAM" id="SSF54285">
    <property type="entry name" value="MoaD/ThiS"/>
    <property type="match status" value="1"/>
</dbReference>
<keyword evidence="7" id="KW-1185">Reference proteome</keyword>
<comment type="similarity">
    <text evidence="1 2">Belongs to the UPF0125 (RnfH) family.</text>
</comment>
<feature type="compositionally biased region" description="Basic and acidic residues" evidence="3">
    <location>
        <begin position="91"/>
        <end position="101"/>
    </location>
</feature>
<protein>
    <recommendedName>
        <fullName evidence="2">UPF0125 protein CDG60_04665</fullName>
    </recommendedName>
</protein>
<proteinExistence type="inferred from homology"/>